<comment type="subcellular location">
    <subcellularLocation>
        <location evidence="1">Golgi apparatus membrane</location>
        <topology evidence="1">Single-pass type II membrane protein</topology>
    </subcellularLocation>
    <subcellularLocation>
        <location evidence="12">Golgi apparatus</location>
        <location evidence="12">Golgi stack membrane</location>
        <topology evidence="12">Single-pass type II membrane protein</topology>
    </subcellularLocation>
</comment>
<keyword evidence="6 12" id="KW-0812">Transmembrane</keyword>
<dbReference type="AlphaFoldDB" id="A0A913YF51"/>
<evidence type="ECO:0000256" key="10">
    <source>
        <dbReference type="ARBA" id="ARBA00023136"/>
    </source>
</evidence>
<dbReference type="InterPro" id="IPR038577">
    <property type="entry name" value="GT10-like_C_sf"/>
</dbReference>
<dbReference type="Pfam" id="PF17039">
    <property type="entry name" value="Glyco_tran_10_N"/>
    <property type="match status" value="1"/>
</dbReference>
<dbReference type="PANTHER" id="PTHR48438:SF1">
    <property type="entry name" value="ALPHA-(1,3)-FUCOSYLTRANSFERASE C-RELATED"/>
    <property type="match status" value="1"/>
</dbReference>
<evidence type="ECO:0000256" key="8">
    <source>
        <dbReference type="ARBA" id="ARBA00022989"/>
    </source>
</evidence>
<dbReference type="Gene3D" id="3.40.50.11660">
    <property type="entry name" value="Glycosyl transferase family 10, C-terminal domain"/>
    <property type="match status" value="1"/>
</dbReference>
<dbReference type="EnsemblMetazoa" id="XM_028657280.1">
    <property type="protein sequence ID" value="XP_028513081.1"/>
    <property type="gene ID" value="LOC110232973"/>
</dbReference>
<protein>
    <recommendedName>
        <fullName evidence="12">Fucosyltransferase</fullName>
        <ecNumber evidence="12">2.4.1.-</ecNumber>
    </recommendedName>
</protein>
<evidence type="ECO:0000256" key="4">
    <source>
        <dbReference type="ARBA" id="ARBA00022676"/>
    </source>
</evidence>
<dbReference type="KEGG" id="epa:110232973"/>
<dbReference type="GeneID" id="110232973"/>
<sequence length="442" mass="52301">MQCTKTSFGTSILVILTMVLLMMYYTDHKPTTHLESHTSVPHHRHKTQGNITEDCKIHVESLVRKMMESYGLSEKTRGEGTLNSAKNVSTRGSNTTNIIDKNVRKVVLAYTMYFGQKPWGWMKNTHEFNHWQGVKCPYYNCELTFERRDRPRSDALIFHARDMPFIDTLRYALERKSPTQKWIYFAMESPMNNPLTSRFNSMFNWIMTYRSDSDIFRPYSYYFESKHIPLVQDVKEYMEGKDRLVFWASSRCGLMRDKFVKKLLEYMKVDVFGACKKAVGASNKDKCPKNSERCEKKLKRYKFELALENSYCVDYVTEKYWDALKRGVVPVVLGGANYSKKDIAIPGSFINAMDFKTVKKLAEYLIYLHKNETAYLEYFKWKNKYRIVDYPPWNCILCARLHLDNKPKVYTWLDTIWNANKQCGIHRKELQKMVRPRPRTFE</sequence>
<dbReference type="InterPro" id="IPR055270">
    <property type="entry name" value="Glyco_tran_10_C"/>
</dbReference>
<evidence type="ECO:0000256" key="7">
    <source>
        <dbReference type="ARBA" id="ARBA00022968"/>
    </source>
</evidence>
<feature type="domain" description="Fucosyltransferase N-terminal" evidence="14">
    <location>
        <begin position="105"/>
        <end position="219"/>
    </location>
</feature>
<evidence type="ECO:0000259" key="14">
    <source>
        <dbReference type="Pfam" id="PF17039"/>
    </source>
</evidence>
<keyword evidence="11" id="KW-0325">Glycoprotein</keyword>
<dbReference type="GO" id="GO:0000139">
    <property type="term" value="C:Golgi membrane"/>
    <property type="evidence" value="ECO:0007669"/>
    <property type="project" value="UniProtKB-SubCell"/>
</dbReference>
<dbReference type="Pfam" id="PF00852">
    <property type="entry name" value="Glyco_transf_10"/>
    <property type="match status" value="1"/>
</dbReference>
<keyword evidence="8 12" id="KW-1133">Transmembrane helix</keyword>
<keyword evidence="9 12" id="KW-0333">Golgi apparatus</keyword>
<feature type="transmembrane region" description="Helical" evidence="12">
    <location>
        <begin position="7"/>
        <end position="25"/>
    </location>
</feature>
<dbReference type="EC" id="2.4.1.-" evidence="12"/>
<dbReference type="OrthoDB" id="5951578at2759"/>
<reference evidence="15" key="1">
    <citation type="submission" date="2022-11" db="UniProtKB">
        <authorList>
            <consortium name="EnsemblMetazoa"/>
        </authorList>
    </citation>
    <scope>IDENTIFICATION</scope>
</reference>
<dbReference type="PANTHER" id="PTHR48438">
    <property type="entry name" value="ALPHA-(1,3)-FUCOSYLTRANSFERASE C-RELATED"/>
    <property type="match status" value="1"/>
</dbReference>
<evidence type="ECO:0000256" key="5">
    <source>
        <dbReference type="ARBA" id="ARBA00022679"/>
    </source>
</evidence>
<keyword evidence="7" id="KW-0735">Signal-anchor</keyword>
<evidence type="ECO:0000256" key="12">
    <source>
        <dbReference type="RuleBase" id="RU003832"/>
    </source>
</evidence>
<evidence type="ECO:0000313" key="15">
    <source>
        <dbReference type="EnsemblMetazoa" id="XP_028513081.1"/>
    </source>
</evidence>
<evidence type="ECO:0000256" key="11">
    <source>
        <dbReference type="ARBA" id="ARBA00023180"/>
    </source>
</evidence>
<dbReference type="InterPro" id="IPR001503">
    <property type="entry name" value="Glyco_trans_10"/>
</dbReference>
<dbReference type="GO" id="GO:0008417">
    <property type="term" value="F:fucosyltransferase activity"/>
    <property type="evidence" value="ECO:0007669"/>
    <property type="project" value="InterPro"/>
</dbReference>
<evidence type="ECO:0000256" key="9">
    <source>
        <dbReference type="ARBA" id="ARBA00023034"/>
    </source>
</evidence>
<dbReference type="EnsemblMetazoa" id="XM_021038210.2">
    <property type="protein sequence ID" value="XP_020893869.1"/>
    <property type="gene ID" value="LOC110232973"/>
</dbReference>
<comment type="pathway">
    <text evidence="2">Protein modification; protein glycosylation.</text>
</comment>
<dbReference type="InterPro" id="IPR031481">
    <property type="entry name" value="Glyco_tran_10_N"/>
</dbReference>
<dbReference type="FunFam" id="3.40.50.11660:FF:000006">
    <property type="entry name" value="Alpha-(1,3)-fucosyltransferase C"/>
    <property type="match status" value="1"/>
</dbReference>
<dbReference type="GO" id="GO:0032580">
    <property type="term" value="C:Golgi cisterna membrane"/>
    <property type="evidence" value="ECO:0007669"/>
    <property type="project" value="UniProtKB-SubCell"/>
</dbReference>
<accession>A0A913YF51</accession>
<evidence type="ECO:0000256" key="6">
    <source>
        <dbReference type="ARBA" id="ARBA00022692"/>
    </source>
</evidence>
<evidence type="ECO:0000256" key="3">
    <source>
        <dbReference type="ARBA" id="ARBA00008919"/>
    </source>
</evidence>
<dbReference type="RefSeq" id="XP_020893869.1">
    <property type="nucleotide sequence ID" value="XM_021038210.2"/>
</dbReference>
<feature type="domain" description="Fucosyltransferase C-terminal" evidence="13">
    <location>
        <begin position="239"/>
        <end position="413"/>
    </location>
</feature>
<dbReference type="SUPFAM" id="SSF53756">
    <property type="entry name" value="UDP-Glycosyltransferase/glycogen phosphorylase"/>
    <property type="match status" value="1"/>
</dbReference>
<evidence type="ECO:0000313" key="16">
    <source>
        <dbReference type="Proteomes" id="UP000887567"/>
    </source>
</evidence>
<keyword evidence="5 12" id="KW-0808">Transferase</keyword>
<organism evidence="15 16">
    <name type="scientific">Exaiptasia diaphana</name>
    <name type="common">Tropical sea anemone</name>
    <name type="synonym">Aiptasia pulchella</name>
    <dbReference type="NCBI Taxonomy" id="2652724"/>
    <lineage>
        <taxon>Eukaryota</taxon>
        <taxon>Metazoa</taxon>
        <taxon>Cnidaria</taxon>
        <taxon>Anthozoa</taxon>
        <taxon>Hexacorallia</taxon>
        <taxon>Actiniaria</taxon>
        <taxon>Aiptasiidae</taxon>
        <taxon>Exaiptasia</taxon>
    </lineage>
</organism>
<dbReference type="RefSeq" id="XP_028513081.1">
    <property type="nucleotide sequence ID" value="XM_028657280.1"/>
</dbReference>
<keyword evidence="16" id="KW-1185">Reference proteome</keyword>
<comment type="similarity">
    <text evidence="3 12">Belongs to the glycosyltransferase 10 family.</text>
</comment>
<keyword evidence="4 12" id="KW-0328">Glycosyltransferase</keyword>
<name>A0A913YF51_EXADI</name>
<dbReference type="Proteomes" id="UP000887567">
    <property type="component" value="Unplaced"/>
</dbReference>
<evidence type="ECO:0000256" key="1">
    <source>
        <dbReference type="ARBA" id="ARBA00004323"/>
    </source>
</evidence>
<dbReference type="OMA" id="WISTHRW"/>
<evidence type="ECO:0000259" key="13">
    <source>
        <dbReference type="Pfam" id="PF00852"/>
    </source>
</evidence>
<evidence type="ECO:0000256" key="2">
    <source>
        <dbReference type="ARBA" id="ARBA00004922"/>
    </source>
</evidence>
<keyword evidence="10 12" id="KW-0472">Membrane</keyword>
<proteinExistence type="inferred from homology"/>